<dbReference type="SUPFAM" id="SSF53474">
    <property type="entry name" value="alpha/beta-Hydrolases"/>
    <property type="match status" value="1"/>
</dbReference>
<dbReference type="Pfam" id="PF01764">
    <property type="entry name" value="Lipase_3"/>
    <property type="match status" value="1"/>
</dbReference>
<dbReference type="STRING" id="4555.A0A368S578"/>
<dbReference type="Gene3D" id="2.60.40.150">
    <property type="entry name" value="C2 domain"/>
    <property type="match status" value="1"/>
</dbReference>
<dbReference type="InterPro" id="IPR035892">
    <property type="entry name" value="C2_domain_sf"/>
</dbReference>
<dbReference type="InterPro" id="IPR000008">
    <property type="entry name" value="C2_dom"/>
</dbReference>
<dbReference type="Pfam" id="PF00168">
    <property type="entry name" value="C2"/>
    <property type="match status" value="1"/>
</dbReference>
<dbReference type="PANTHER" id="PTHR47759:SF2">
    <property type="entry name" value="TRIGLYCERIDE LIPASE"/>
    <property type="match status" value="1"/>
</dbReference>
<dbReference type="GO" id="GO:0006629">
    <property type="term" value="P:lipid metabolic process"/>
    <property type="evidence" value="ECO:0007669"/>
    <property type="project" value="InterPro"/>
</dbReference>
<feature type="compositionally biased region" description="Low complexity" evidence="1">
    <location>
        <begin position="349"/>
        <end position="365"/>
    </location>
</feature>
<dbReference type="OrthoDB" id="438440at2759"/>
<dbReference type="AlphaFoldDB" id="A0A368S578"/>
<dbReference type="InterPro" id="IPR029058">
    <property type="entry name" value="AB_hydrolase_fold"/>
</dbReference>
<name>A0A368S578_SETIT</name>
<feature type="domain" description="C2" evidence="2">
    <location>
        <begin position="110"/>
        <end position="228"/>
    </location>
</feature>
<dbReference type="SUPFAM" id="SSF49562">
    <property type="entry name" value="C2 domain (Calcium/lipid-binding domain, CaLB)"/>
    <property type="match status" value="1"/>
</dbReference>
<dbReference type="CDD" id="cd00519">
    <property type="entry name" value="Lipase_3"/>
    <property type="match status" value="1"/>
</dbReference>
<dbReference type="PANTHER" id="PTHR47759">
    <property type="entry name" value="OS04G0509100 PROTEIN"/>
    <property type="match status" value="1"/>
</dbReference>
<reference evidence="3" key="1">
    <citation type="journal article" date="2012" name="Nat. Biotechnol.">
        <title>Reference genome sequence of the model plant Setaria.</title>
        <authorList>
            <person name="Bennetzen J.L."/>
            <person name="Schmutz J."/>
            <person name="Wang H."/>
            <person name="Percifield R."/>
            <person name="Hawkins J."/>
            <person name="Pontaroli A.C."/>
            <person name="Estep M."/>
            <person name="Feng L."/>
            <person name="Vaughn J.N."/>
            <person name="Grimwood J."/>
            <person name="Jenkins J."/>
            <person name="Barry K."/>
            <person name="Lindquist E."/>
            <person name="Hellsten U."/>
            <person name="Deshpande S."/>
            <person name="Wang X."/>
            <person name="Wu X."/>
            <person name="Mitros T."/>
            <person name="Triplett J."/>
            <person name="Yang X."/>
            <person name="Ye C.Y."/>
            <person name="Mauro-Herrera M."/>
            <person name="Wang L."/>
            <person name="Li P."/>
            <person name="Sharma M."/>
            <person name="Sharma R."/>
            <person name="Ronald P.C."/>
            <person name="Panaud O."/>
            <person name="Kellogg E.A."/>
            <person name="Brutnell T.P."/>
            <person name="Doust A.N."/>
            <person name="Tuskan G.A."/>
            <person name="Rokhsar D."/>
            <person name="Devos K.M."/>
        </authorList>
    </citation>
    <scope>NUCLEOTIDE SEQUENCE [LARGE SCALE GENOMIC DNA]</scope>
    <source>
        <strain evidence="3">Yugu1</strain>
    </source>
</reference>
<feature type="region of interest" description="Disordered" evidence="1">
    <location>
        <begin position="239"/>
        <end position="258"/>
    </location>
</feature>
<sequence length="800" mass="88974">MAIADPLMASTSAPASACHITLACSMASFLPARSLAGCRVVVWRCWSARRGRRRRWPDSGNIGEGLVAEEDGLRWLPFDLNLAVVLAGFAFEAYTSLPVDVSWCETDAADCHTAFLSDVFLREVYDGQLVVKLKKGINPPAMDPWGTSDPYVILQLNGQTARSSIKWATKEPTWNETREKQWWRIPFVSDFLVKSSLGSALRTVLGSASVNASQFVQSAFGQLSSFTYTYLPKPSSLESGGEVSESVEEPRDNAVESNNLQQQKIDSGDSLDSHCDAQSPAAAVNSEGDISSDEYWRALNNVLNQNVLHNFGFSLPEVKKLDGFDLLSSLGLKSREISEQKYLESGLATTDTSTSDGSETTPEDSVGVDNENGALTTKEEDQSSFVDINKVSRDVLSQTENILGALMILSKNLSPHDNKSVTKNETNKKDDMIIEQEVAAAEDSIDKDNTVASTKLSVDAQKAEDMRHLFASAETAMEAWAMLATSLGCNSFIKSDFEKICFLDNVSTDTQVAIWRDSSRRRLVVAFRGTEQSKWKDLRTDLMLVPAGLNPERLGGDFKQEVQVHSGFLGAYDFVTNRIMALIKFAVGYQDEEDAENIPRWHVYVTGHSLVSRILSSSKSAILSFHRQLMPSFDPWNGVIFVTMYNFGSPRVGNRRFAEVYNAPACWNPCIYHYGLSCNSKTVYHIIPTVPRLMGYCHVEAPVYLKFGDSKDELVNNGILYDEDQGDVIGEYTPDVLVTEFMKGEKQLVEKLLQTEINLLRSIRDGSALMQHMEDFYYVTLLENVRSRYQVVDSAIDESR</sequence>
<dbReference type="Gene3D" id="3.40.50.1820">
    <property type="entry name" value="alpha/beta hydrolase"/>
    <property type="match status" value="1"/>
</dbReference>
<evidence type="ECO:0000313" key="3">
    <source>
        <dbReference type="EMBL" id="RCV37568.1"/>
    </source>
</evidence>
<reference evidence="3" key="2">
    <citation type="submission" date="2015-07" db="EMBL/GenBank/DDBJ databases">
        <authorList>
            <person name="Noorani M."/>
        </authorList>
    </citation>
    <scope>NUCLEOTIDE SEQUENCE</scope>
    <source>
        <strain evidence="3">Yugu1</strain>
    </source>
</reference>
<dbReference type="CDD" id="cd00030">
    <property type="entry name" value="C2"/>
    <property type="match status" value="1"/>
</dbReference>
<feature type="region of interest" description="Disordered" evidence="1">
    <location>
        <begin position="343"/>
        <end position="381"/>
    </location>
</feature>
<dbReference type="PROSITE" id="PS50004">
    <property type="entry name" value="C2"/>
    <property type="match status" value="1"/>
</dbReference>
<accession>A0A368S578</accession>
<gene>
    <name evidence="3" type="ORF">SETIT_8G074400v2</name>
</gene>
<proteinExistence type="predicted"/>
<dbReference type="InterPro" id="IPR002921">
    <property type="entry name" value="Fungal_lipase-type"/>
</dbReference>
<evidence type="ECO:0000256" key="1">
    <source>
        <dbReference type="SAM" id="MobiDB-lite"/>
    </source>
</evidence>
<feature type="region of interest" description="Disordered" evidence="1">
    <location>
        <begin position="265"/>
        <end position="287"/>
    </location>
</feature>
<protein>
    <recommendedName>
        <fullName evidence="2">C2 domain-containing protein</fullName>
    </recommendedName>
</protein>
<organism evidence="3">
    <name type="scientific">Setaria italica</name>
    <name type="common">Foxtail millet</name>
    <name type="synonym">Panicum italicum</name>
    <dbReference type="NCBI Taxonomy" id="4555"/>
    <lineage>
        <taxon>Eukaryota</taxon>
        <taxon>Viridiplantae</taxon>
        <taxon>Streptophyta</taxon>
        <taxon>Embryophyta</taxon>
        <taxon>Tracheophyta</taxon>
        <taxon>Spermatophyta</taxon>
        <taxon>Magnoliopsida</taxon>
        <taxon>Liliopsida</taxon>
        <taxon>Poales</taxon>
        <taxon>Poaceae</taxon>
        <taxon>PACMAD clade</taxon>
        <taxon>Panicoideae</taxon>
        <taxon>Panicodae</taxon>
        <taxon>Paniceae</taxon>
        <taxon>Cenchrinae</taxon>
        <taxon>Setaria</taxon>
    </lineage>
</organism>
<evidence type="ECO:0000259" key="2">
    <source>
        <dbReference type="PROSITE" id="PS50004"/>
    </source>
</evidence>
<dbReference type="EMBL" id="CM003535">
    <property type="protein sequence ID" value="RCV37568.1"/>
    <property type="molecule type" value="Genomic_DNA"/>
</dbReference>